<accession>A0A6S7BYA1</accession>
<dbReference type="InterPro" id="IPR016181">
    <property type="entry name" value="Acyl_CoA_acyltransferase"/>
</dbReference>
<dbReference type="EC" id="2.3.1.-" evidence="2"/>
<sequence length="220" mass="24035">MNGSGARPWRAGLSFRLEKTRMSLSLEIETPRLVLRQWLAADRKPFAAMNTDARVTRYLLPLTAPESDALADRLAAGIDEYGWGFWAVEAPGVAPFIGFVGIKALAPTLPFAPGVEIGWRLAAPYWGRGYASEAAQAALRVGFEQVGVPEIVAFTVPENEPSRAVMRRLGMREDAQRFEHPAVPDGHPLKTHVLYRLAREAWSAQKNGDAGAGREPFAAA</sequence>
<evidence type="ECO:0000313" key="2">
    <source>
        <dbReference type="EMBL" id="CAB3823295.1"/>
    </source>
</evidence>
<organism evidence="2 3">
    <name type="scientific">Achromobacter ruhlandii</name>
    <dbReference type="NCBI Taxonomy" id="72557"/>
    <lineage>
        <taxon>Bacteria</taxon>
        <taxon>Pseudomonadati</taxon>
        <taxon>Pseudomonadota</taxon>
        <taxon>Betaproteobacteria</taxon>
        <taxon>Burkholderiales</taxon>
        <taxon>Alcaligenaceae</taxon>
        <taxon>Achromobacter</taxon>
    </lineage>
</organism>
<evidence type="ECO:0000259" key="1">
    <source>
        <dbReference type="PROSITE" id="PS51186"/>
    </source>
</evidence>
<dbReference type="AlphaFoldDB" id="A0A6S7BYA1"/>
<dbReference type="EMBL" id="CADILE010000001">
    <property type="protein sequence ID" value="CAB3823295.1"/>
    <property type="molecule type" value="Genomic_DNA"/>
</dbReference>
<dbReference type="InterPro" id="IPR000182">
    <property type="entry name" value="GNAT_dom"/>
</dbReference>
<dbReference type="PANTHER" id="PTHR43792:SF1">
    <property type="entry name" value="N-ACETYLTRANSFERASE DOMAIN-CONTAINING PROTEIN"/>
    <property type="match status" value="1"/>
</dbReference>
<dbReference type="SUPFAM" id="SSF55729">
    <property type="entry name" value="Acyl-CoA N-acyltransferases (Nat)"/>
    <property type="match status" value="1"/>
</dbReference>
<dbReference type="Pfam" id="PF13302">
    <property type="entry name" value="Acetyltransf_3"/>
    <property type="match status" value="1"/>
</dbReference>
<dbReference type="GO" id="GO:0016747">
    <property type="term" value="F:acyltransferase activity, transferring groups other than amino-acyl groups"/>
    <property type="evidence" value="ECO:0007669"/>
    <property type="project" value="InterPro"/>
</dbReference>
<protein>
    <submittedName>
        <fullName evidence="2">Acetyltransferase</fullName>
        <ecNumber evidence="2">2.3.1.-</ecNumber>
    </submittedName>
</protein>
<dbReference type="Gene3D" id="3.40.630.30">
    <property type="match status" value="1"/>
</dbReference>
<gene>
    <name evidence="2" type="ORF">LMG3328_00377</name>
</gene>
<reference evidence="2 3" key="1">
    <citation type="submission" date="2020-04" db="EMBL/GenBank/DDBJ databases">
        <authorList>
            <person name="De Canck E."/>
        </authorList>
    </citation>
    <scope>NUCLEOTIDE SEQUENCE [LARGE SCALE GENOMIC DNA]</scope>
    <source>
        <strain evidence="2 3">LMG 3328</strain>
    </source>
</reference>
<name>A0A6S7BYA1_9BURK</name>
<keyword evidence="2" id="KW-0808">Transferase</keyword>
<proteinExistence type="predicted"/>
<dbReference type="PANTHER" id="PTHR43792">
    <property type="entry name" value="GNAT FAMILY, PUTATIVE (AFU_ORTHOLOGUE AFUA_3G00765)-RELATED-RELATED"/>
    <property type="match status" value="1"/>
</dbReference>
<feature type="domain" description="N-acetyltransferase" evidence="1">
    <location>
        <begin position="33"/>
        <end position="190"/>
    </location>
</feature>
<dbReference type="Proteomes" id="UP000494122">
    <property type="component" value="Unassembled WGS sequence"/>
</dbReference>
<evidence type="ECO:0000313" key="3">
    <source>
        <dbReference type="Proteomes" id="UP000494122"/>
    </source>
</evidence>
<keyword evidence="2" id="KW-0012">Acyltransferase</keyword>
<dbReference type="PROSITE" id="PS51186">
    <property type="entry name" value="GNAT"/>
    <property type="match status" value="1"/>
</dbReference>
<dbReference type="InterPro" id="IPR051531">
    <property type="entry name" value="N-acetyltransferase"/>
</dbReference>